<name>A0A1B9C059_9PROT</name>
<organism evidence="1 2">
    <name type="scientific">Acidithiobacillus ferrivorans</name>
    <dbReference type="NCBI Taxonomy" id="160808"/>
    <lineage>
        <taxon>Bacteria</taxon>
        <taxon>Pseudomonadati</taxon>
        <taxon>Pseudomonadota</taxon>
        <taxon>Acidithiobacillia</taxon>
        <taxon>Acidithiobacillales</taxon>
        <taxon>Acidithiobacillaceae</taxon>
        <taxon>Acidithiobacillus</taxon>
    </lineage>
</organism>
<accession>A0A1B9C059</accession>
<evidence type="ECO:0000313" key="1">
    <source>
        <dbReference type="EMBL" id="OCB03349.1"/>
    </source>
</evidence>
<dbReference type="Proteomes" id="UP000093129">
    <property type="component" value="Unassembled WGS sequence"/>
</dbReference>
<dbReference type="RefSeq" id="WP_065412939.1">
    <property type="nucleotide sequence ID" value="NZ_MASQ01000070.1"/>
</dbReference>
<comment type="caution">
    <text evidence="1">The sequence shown here is derived from an EMBL/GenBank/DDBJ whole genome shotgun (WGS) entry which is preliminary data.</text>
</comment>
<proteinExistence type="predicted"/>
<reference evidence="1 2" key="1">
    <citation type="submission" date="2016-07" db="EMBL/GenBank/DDBJ databases">
        <title>Draft genome of a psychrotolerant acidophile Acidithiobacillus ferrivorans strain YL15.</title>
        <authorList>
            <person name="Peng T."/>
            <person name="Ma L."/>
            <person name="Nan M."/>
            <person name="An N."/>
            <person name="Wang M."/>
            <person name="Qiu G."/>
            <person name="Zeng W."/>
        </authorList>
    </citation>
    <scope>NUCLEOTIDE SEQUENCE [LARGE SCALE GENOMIC DNA]</scope>
    <source>
        <strain evidence="1 2">YL15</strain>
    </source>
</reference>
<gene>
    <name evidence="1" type="ORF">BBC27_08345</name>
</gene>
<sequence length="206" mass="23285">METGEILTFYCRYVQELDELAYAIDQNDAPYVDKLLEWLPENEREVVLTQTNEVFSLVEAELHLLWSRFADGLRKLPIGREIKSVRKQDAPWSMDWWVSPRRVQVSAIIDYDSGPQPGLRSCIWMKGGASLEAQVCRMLADTGAVTSSEVTNFMAGCVVFPPIPLLQADDSVDIDLVVVSLLEPYRSIGQSQWNAIQNLVPEKHGK</sequence>
<evidence type="ECO:0000313" key="2">
    <source>
        <dbReference type="Proteomes" id="UP000093129"/>
    </source>
</evidence>
<protein>
    <submittedName>
        <fullName evidence="1">Uncharacterized protein</fullName>
    </submittedName>
</protein>
<dbReference type="AlphaFoldDB" id="A0A1B9C059"/>
<dbReference type="EMBL" id="MASQ01000070">
    <property type="protein sequence ID" value="OCB03349.1"/>
    <property type="molecule type" value="Genomic_DNA"/>
</dbReference>